<dbReference type="NCBIfam" id="TIGR00231">
    <property type="entry name" value="small_GTP"/>
    <property type="match status" value="1"/>
</dbReference>
<dbReference type="Gene3D" id="3.30.70.240">
    <property type="match status" value="1"/>
</dbReference>
<dbReference type="Gene3D" id="3.30.70.870">
    <property type="entry name" value="Elongation Factor G (Translational Gtpase), domain 3"/>
    <property type="match status" value="1"/>
</dbReference>
<keyword evidence="5" id="KW-0046">Antibiotic resistance</keyword>
<dbReference type="SMART" id="SM00838">
    <property type="entry name" value="EFG_C"/>
    <property type="match status" value="1"/>
</dbReference>
<feature type="domain" description="Tr-type G" evidence="6">
    <location>
        <begin position="1"/>
        <end position="230"/>
    </location>
</feature>
<evidence type="ECO:0000313" key="8">
    <source>
        <dbReference type="Proteomes" id="UP001596109"/>
    </source>
</evidence>
<dbReference type="SMART" id="SM00889">
    <property type="entry name" value="EFG_IV"/>
    <property type="match status" value="1"/>
</dbReference>
<dbReference type="PANTHER" id="PTHR43261:SF1">
    <property type="entry name" value="RIBOSOME-RELEASING FACTOR 2, MITOCHONDRIAL"/>
    <property type="match status" value="1"/>
</dbReference>
<dbReference type="RefSeq" id="WP_381435855.1">
    <property type="nucleotide sequence ID" value="NZ_JBHSNO010000007.1"/>
</dbReference>
<dbReference type="Pfam" id="PF00679">
    <property type="entry name" value="EFG_C"/>
    <property type="match status" value="1"/>
</dbReference>
<dbReference type="SUPFAM" id="SSF52540">
    <property type="entry name" value="P-loop containing nucleoside triphosphate hydrolases"/>
    <property type="match status" value="1"/>
</dbReference>
<comment type="function">
    <text evidence="1">Abolishes the inhibitory effect of tetracyclin on protein synthesis by a non-covalent modification of the ribosomes.</text>
</comment>
<dbReference type="SUPFAM" id="SSF50447">
    <property type="entry name" value="Translation proteins"/>
    <property type="match status" value="1"/>
</dbReference>
<dbReference type="EMBL" id="JBHSNO010000007">
    <property type="protein sequence ID" value="MFC5590040.1"/>
    <property type="molecule type" value="Genomic_DNA"/>
</dbReference>
<dbReference type="InterPro" id="IPR000640">
    <property type="entry name" value="EFG_V-like"/>
</dbReference>
<evidence type="ECO:0000313" key="7">
    <source>
        <dbReference type="EMBL" id="MFC5590040.1"/>
    </source>
</evidence>
<organism evidence="7 8">
    <name type="scientific">Sporosarcina soli</name>
    <dbReference type="NCBI Taxonomy" id="334736"/>
    <lineage>
        <taxon>Bacteria</taxon>
        <taxon>Bacillati</taxon>
        <taxon>Bacillota</taxon>
        <taxon>Bacilli</taxon>
        <taxon>Bacillales</taxon>
        <taxon>Caryophanaceae</taxon>
        <taxon>Sporosarcina</taxon>
    </lineage>
</organism>
<reference evidence="8" key="1">
    <citation type="journal article" date="2019" name="Int. J. Syst. Evol. Microbiol.">
        <title>The Global Catalogue of Microorganisms (GCM) 10K type strain sequencing project: providing services to taxonomists for standard genome sequencing and annotation.</title>
        <authorList>
            <consortium name="The Broad Institute Genomics Platform"/>
            <consortium name="The Broad Institute Genome Sequencing Center for Infectious Disease"/>
            <person name="Wu L."/>
            <person name="Ma J."/>
        </authorList>
    </citation>
    <scope>NUCLEOTIDE SEQUENCE [LARGE SCALE GENOMIC DNA]</scope>
    <source>
        <strain evidence="8">CGMCC 4.1434</strain>
    </source>
</reference>
<dbReference type="InterPro" id="IPR020568">
    <property type="entry name" value="Ribosomal_Su5_D2-typ_SF"/>
</dbReference>
<dbReference type="SUPFAM" id="SSF54211">
    <property type="entry name" value="Ribosomal protein S5 domain 2-like"/>
    <property type="match status" value="1"/>
</dbReference>
<evidence type="ECO:0000256" key="3">
    <source>
        <dbReference type="ARBA" id="ARBA00022917"/>
    </source>
</evidence>
<dbReference type="InterPro" id="IPR009000">
    <property type="entry name" value="Transl_B-barrel_sf"/>
</dbReference>
<dbReference type="PROSITE" id="PS51722">
    <property type="entry name" value="G_TR_2"/>
    <property type="match status" value="1"/>
</dbReference>
<accession>A0ABW0TMD1</accession>
<keyword evidence="3" id="KW-0648">Protein biosynthesis</keyword>
<dbReference type="InterPro" id="IPR053905">
    <property type="entry name" value="EF-G-like_DII"/>
</dbReference>
<dbReference type="Pfam" id="PF03764">
    <property type="entry name" value="EFG_IV"/>
    <property type="match status" value="1"/>
</dbReference>
<dbReference type="InterPro" id="IPR005517">
    <property type="entry name" value="Transl_elong_EFG/EF2_IV"/>
</dbReference>
<evidence type="ECO:0000256" key="4">
    <source>
        <dbReference type="ARBA" id="ARBA00023134"/>
    </source>
</evidence>
<dbReference type="Pfam" id="PF22042">
    <property type="entry name" value="EF-G_D2"/>
    <property type="match status" value="1"/>
</dbReference>
<dbReference type="InterPro" id="IPR035650">
    <property type="entry name" value="Tet_C"/>
</dbReference>
<name>A0ABW0TMD1_9BACL</name>
<dbReference type="PRINTS" id="PR01037">
    <property type="entry name" value="TCRTETOQM"/>
</dbReference>
<dbReference type="Pfam" id="PF00009">
    <property type="entry name" value="GTP_EFTU"/>
    <property type="match status" value="1"/>
</dbReference>
<dbReference type="SUPFAM" id="SSF54980">
    <property type="entry name" value="EF-G C-terminal domain-like"/>
    <property type="match status" value="2"/>
</dbReference>
<proteinExistence type="predicted"/>
<comment type="caution">
    <text evidence="7">The sequence shown here is derived from an EMBL/GenBank/DDBJ whole genome shotgun (WGS) entry which is preliminary data.</text>
</comment>
<keyword evidence="8" id="KW-1185">Reference proteome</keyword>
<dbReference type="CDD" id="cd03711">
    <property type="entry name" value="Tet_C"/>
    <property type="match status" value="1"/>
</dbReference>
<sequence>MYKTIGILAHVDAGKTTFSEQLLYHTNSIRLRGRVDHKDTFLDHHAIEKQRGITVFAEQAMISYNGSTYILIDTPGHVDFSPEMERAIQVMDYAVLIISAVDGVEGHTETVWQLLRKHQVPTFFFINKTDREGTDIDSILSEMRDHLSADIVDYTSSFTEEVIEFIAERDEELLEAYMESGFEQELWLRTLKTMIHDNKVFACASGSALKDIGIMDFFEMLDQLTETTYDDTGEFAARVYKIRHDDKGNRITFLKALSGTLRVRDEVFYGKLAEKITQIRIYSGDKYKATEQVHAGELFAVTGLSEASIGDGIGALQEQATFNLIPTLKSKVVFDPSLHVKDVLSCFRHLDAEDPSLRVYWDEHFQEIHVHVMGVIQLEVLQEVVKERFQMDVAFEDPKILYKETIGTPVIGYGHFEPLKHYAEVHLKMEPGERDSGITFENACHANDLSIGHQNLVRTHLFERDHHGLLTGSALTDVKITLLTGRGHNEHTAGGDFREATYRALRQGLEQAENILLEPYYDFKIKVATEQIGRVLSDIQQAAGSFGPPETVGDTVIVSGKVPVSTFMNYSTTFASFTHGKGALSLLFGGYDRCHNKEQIIEAIGYDKDADPEYTSTSIFCAKGKGYTVPWHEAEQAMHCL</sequence>
<dbReference type="PRINTS" id="PR00315">
    <property type="entry name" value="ELONGATNFCT"/>
</dbReference>
<dbReference type="Gene3D" id="3.30.230.10">
    <property type="match status" value="1"/>
</dbReference>
<evidence type="ECO:0000256" key="1">
    <source>
        <dbReference type="ARBA" id="ARBA00003987"/>
    </source>
</evidence>
<protein>
    <submittedName>
        <fullName evidence="7">GTP-binding protein</fullName>
    </submittedName>
</protein>
<dbReference type="InterPro" id="IPR014721">
    <property type="entry name" value="Ribsml_uS5_D2-typ_fold_subgr"/>
</dbReference>
<dbReference type="InterPro" id="IPR000795">
    <property type="entry name" value="T_Tr_GTP-bd_dom"/>
</dbReference>
<dbReference type="Proteomes" id="UP001596109">
    <property type="component" value="Unassembled WGS sequence"/>
</dbReference>
<dbReference type="InterPro" id="IPR027417">
    <property type="entry name" value="P-loop_NTPase"/>
</dbReference>
<gene>
    <name evidence="7" type="ORF">ACFPRA_14125</name>
</gene>
<evidence type="ECO:0000256" key="2">
    <source>
        <dbReference type="ARBA" id="ARBA00022741"/>
    </source>
</evidence>
<dbReference type="Gene3D" id="3.40.50.300">
    <property type="entry name" value="P-loop containing nucleotide triphosphate hydrolases"/>
    <property type="match status" value="1"/>
</dbReference>
<dbReference type="PANTHER" id="PTHR43261">
    <property type="entry name" value="TRANSLATION ELONGATION FACTOR G-RELATED"/>
    <property type="match status" value="1"/>
</dbReference>
<dbReference type="InterPro" id="IPR005225">
    <property type="entry name" value="Small_GTP-bd"/>
</dbReference>
<evidence type="ECO:0000259" key="6">
    <source>
        <dbReference type="PROSITE" id="PS51722"/>
    </source>
</evidence>
<dbReference type="Gene3D" id="2.40.30.10">
    <property type="entry name" value="Translation factors"/>
    <property type="match status" value="1"/>
</dbReference>
<keyword evidence="4" id="KW-0342">GTP-binding</keyword>
<keyword evidence="2" id="KW-0547">Nucleotide-binding</keyword>
<dbReference type="InterPro" id="IPR035647">
    <property type="entry name" value="EFG_III/V"/>
</dbReference>
<evidence type="ECO:0000256" key="5">
    <source>
        <dbReference type="ARBA" id="ARBA00023251"/>
    </source>
</evidence>